<protein>
    <submittedName>
        <fullName evidence="5">Quercetin 2,3-dioxygenase</fullName>
    </submittedName>
</protein>
<proteinExistence type="inferred from homology"/>
<feature type="domain" description="Pirin C-terminal" evidence="4">
    <location>
        <begin position="193"/>
        <end position="289"/>
    </location>
</feature>
<dbReference type="Pfam" id="PF05726">
    <property type="entry name" value="Pirin_C"/>
    <property type="match status" value="1"/>
</dbReference>
<keyword evidence="6" id="KW-1185">Reference proteome</keyword>
<dbReference type="RefSeq" id="WP_189042625.1">
    <property type="nucleotide sequence ID" value="NZ_BMJQ01000002.1"/>
</dbReference>
<name>A0A8J2YQB0_9PROT</name>
<dbReference type="PANTHER" id="PTHR13903">
    <property type="entry name" value="PIRIN-RELATED"/>
    <property type="match status" value="1"/>
</dbReference>
<evidence type="ECO:0000256" key="1">
    <source>
        <dbReference type="ARBA" id="ARBA00008416"/>
    </source>
</evidence>
<dbReference type="Proteomes" id="UP000646365">
    <property type="component" value="Unassembled WGS sequence"/>
</dbReference>
<dbReference type="PANTHER" id="PTHR13903:SF8">
    <property type="entry name" value="PIRIN"/>
    <property type="match status" value="1"/>
</dbReference>
<gene>
    <name evidence="5" type="ORF">GCM10011611_07140</name>
</gene>
<dbReference type="EMBL" id="BMJQ01000002">
    <property type="protein sequence ID" value="GGF04303.1"/>
    <property type="molecule type" value="Genomic_DNA"/>
</dbReference>
<accession>A0A8J2YQB0</accession>
<comment type="caution">
    <text evidence="5">The sequence shown here is derived from an EMBL/GenBank/DDBJ whole genome shotgun (WGS) entry which is preliminary data.</text>
</comment>
<dbReference type="InterPro" id="IPR008778">
    <property type="entry name" value="Pirin_C_dom"/>
</dbReference>
<organism evidence="5 6">
    <name type="scientific">Aliidongia dinghuensis</name>
    <dbReference type="NCBI Taxonomy" id="1867774"/>
    <lineage>
        <taxon>Bacteria</taxon>
        <taxon>Pseudomonadati</taxon>
        <taxon>Pseudomonadota</taxon>
        <taxon>Alphaproteobacteria</taxon>
        <taxon>Rhodospirillales</taxon>
        <taxon>Dongiaceae</taxon>
        <taxon>Aliidongia</taxon>
    </lineage>
</organism>
<dbReference type="Pfam" id="PF02678">
    <property type="entry name" value="Pirin"/>
    <property type="match status" value="1"/>
</dbReference>
<evidence type="ECO:0000313" key="5">
    <source>
        <dbReference type="EMBL" id="GGF04303.1"/>
    </source>
</evidence>
<feature type="domain" description="Pirin N-terminal" evidence="3">
    <location>
        <begin position="43"/>
        <end position="131"/>
    </location>
</feature>
<dbReference type="InterPro" id="IPR003829">
    <property type="entry name" value="Pirin_N_dom"/>
</dbReference>
<comment type="similarity">
    <text evidence="1 2">Belongs to the pirin family.</text>
</comment>
<dbReference type="Gene3D" id="2.60.120.10">
    <property type="entry name" value="Jelly Rolls"/>
    <property type="match status" value="2"/>
</dbReference>
<dbReference type="InterPro" id="IPR012093">
    <property type="entry name" value="Pirin"/>
</dbReference>
<evidence type="ECO:0000256" key="2">
    <source>
        <dbReference type="RuleBase" id="RU003457"/>
    </source>
</evidence>
<evidence type="ECO:0000313" key="6">
    <source>
        <dbReference type="Proteomes" id="UP000646365"/>
    </source>
</evidence>
<sequence length="295" mass="31263">MTIAVGNIVEATGALTFSPVTTGEPFAIGPGFTALQFRHDQFAARAMSPFVMVDHFHMSEPTFDVHPHAGMSAVTLMFEDTEGTMASRDSVGHNAVFGAGDLHWTLAGRGILHTQVPVERTARLHALQIFVNLPARLKDLPPTSFHVRAGDMPEIRGTGFRLRVVAGELAGRKSPAMTPEPILMLDGVLDASADRVAIPLPANWNAWVYLVDGATSIDGVGDLAAGQVVCASAAGEAGPLACKTTSRAHFVVLAGPRIDEPVIQRGPFVFDSEASLARALADLHNGRFGQVADAR</sequence>
<dbReference type="PIRSF" id="PIRSF006232">
    <property type="entry name" value="Pirin"/>
    <property type="match status" value="1"/>
</dbReference>
<dbReference type="SUPFAM" id="SSF51182">
    <property type="entry name" value="RmlC-like cupins"/>
    <property type="match status" value="1"/>
</dbReference>
<dbReference type="AlphaFoldDB" id="A0A8J2YQB0"/>
<dbReference type="InterPro" id="IPR014710">
    <property type="entry name" value="RmlC-like_jellyroll"/>
</dbReference>
<evidence type="ECO:0000259" key="4">
    <source>
        <dbReference type="Pfam" id="PF05726"/>
    </source>
</evidence>
<evidence type="ECO:0000259" key="3">
    <source>
        <dbReference type="Pfam" id="PF02678"/>
    </source>
</evidence>
<reference evidence="5" key="2">
    <citation type="submission" date="2020-09" db="EMBL/GenBank/DDBJ databases">
        <authorList>
            <person name="Sun Q."/>
            <person name="Zhou Y."/>
        </authorList>
    </citation>
    <scope>NUCLEOTIDE SEQUENCE</scope>
    <source>
        <strain evidence="5">CGMCC 1.15725</strain>
    </source>
</reference>
<reference evidence="5" key="1">
    <citation type="journal article" date="2014" name="Int. J. Syst. Evol. Microbiol.">
        <title>Complete genome sequence of Corynebacterium casei LMG S-19264T (=DSM 44701T), isolated from a smear-ripened cheese.</title>
        <authorList>
            <consortium name="US DOE Joint Genome Institute (JGI-PGF)"/>
            <person name="Walter F."/>
            <person name="Albersmeier A."/>
            <person name="Kalinowski J."/>
            <person name="Ruckert C."/>
        </authorList>
    </citation>
    <scope>NUCLEOTIDE SEQUENCE</scope>
    <source>
        <strain evidence="5">CGMCC 1.15725</strain>
    </source>
</reference>
<dbReference type="InterPro" id="IPR011051">
    <property type="entry name" value="RmlC_Cupin_sf"/>
</dbReference>